<keyword evidence="2" id="KW-1185">Reference proteome</keyword>
<evidence type="ECO:0000313" key="2">
    <source>
        <dbReference type="Proteomes" id="UP001482620"/>
    </source>
</evidence>
<reference evidence="1 2" key="1">
    <citation type="submission" date="2021-06" db="EMBL/GenBank/DDBJ databases">
        <authorList>
            <person name="Palmer J.M."/>
        </authorList>
    </citation>
    <scope>NUCLEOTIDE SEQUENCE [LARGE SCALE GENOMIC DNA]</scope>
    <source>
        <strain evidence="2">if_2019</strain>
        <tissue evidence="1">Muscle</tissue>
    </source>
</reference>
<accession>A0ABV0UWJ1</accession>
<organism evidence="1 2">
    <name type="scientific">Ilyodon furcidens</name>
    <name type="common">goldbreast splitfin</name>
    <dbReference type="NCBI Taxonomy" id="33524"/>
    <lineage>
        <taxon>Eukaryota</taxon>
        <taxon>Metazoa</taxon>
        <taxon>Chordata</taxon>
        <taxon>Craniata</taxon>
        <taxon>Vertebrata</taxon>
        <taxon>Euteleostomi</taxon>
        <taxon>Actinopterygii</taxon>
        <taxon>Neopterygii</taxon>
        <taxon>Teleostei</taxon>
        <taxon>Neoteleostei</taxon>
        <taxon>Acanthomorphata</taxon>
        <taxon>Ovalentaria</taxon>
        <taxon>Atherinomorphae</taxon>
        <taxon>Cyprinodontiformes</taxon>
        <taxon>Goodeidae</taxon>
        <taxon>Ilyodon</taxon>
    </lineage>
</organism>
<dbReference type="Proteomes" id="UP001482620">
    <property type="component" value="Unassembled WGS sequence"/>
</dbReference>
<comment type="caution">
    <text evidence="1">The sequence shown here is derived from an EMBL/GenBank/DDBJ whole genome shotgun (WGS) entry which is preliminary data.</text>
</comment>
<evidence type="ECO:0000313" key="1">
    <source>
        <dbReference type="EMBL" id="MEQ2248408.1"/>
    </source>
</evidence>
<name>A0ABV0UWJ1_9TELE</name>
<proteinExistence type="predicted"/>
<dbReference type="EMBL" id="JAHRIQ010082957">
    <property type="protein sequence ID" value="MEQ2248408.1"/>
    <property type="molecule type" value="Genomic_DNA"/>
</dbReference>
<protein>
    <submittedName>
        <fullName evidence="1">Uncharacterized protein</fullName>
    </submittedName>
</protein>
<sequence>MTYQNTFYYLISDLSADPIDIHPNMLHQCTQTYISLNLQVSVPQCVSMTFSKHITICRCAEGSWNPQPNLHPVFFCHTQTDRQTNADVRSCNDNFSIWEMSECM</sequence>
<gene>
    <name evidence="1" type="ORF">ILYODFUR_018883</name>
</gene>